<evidence type="ECO:0000256" key="12">
    <source>
        <dbReference type="SAM" id="MobiDB-lite"/>
    </source>
</evidence>
<comment type="caution">
    <text evidence="13">The sequence shown here is derived from an EMBL/GenBank/DDBJ whole genome shotgun (WGS) entry which is preliminary data.</text>
</comment>
<evidence type="ECO:0000256" key="10">
    <source>
        <dbReference type="ARBA" id="ARBA00031323"/>
    </source>
</evidence>
<dbReference type="GO" id="GO:0008168">
    <property type="term" value="F:methyltransferase activity"/>
    <property type="evidence" value="ECO:0007669"/>
    <property type="project" value="UniProtKB-KW"/>
</dbReference>
<keyword evidence="6 13" id="KW-0489">Methyltransferase</keyword>
<evidence type="ECO:0000256" key="7">
    <source>
        <dbReference type="ARBA" id="ARBA00022679"/>
    </source>
</evidence>
<dbReference type="Pfam" id="PF01135">
    <property type="entry name" value="PCMT"/>
    <property type="match status" value="1"/>
</dbReference>
<dbReference type="SUPFAM" id="SSF53335">
    <property type="entry name" value="S-adenosyl-L-methionine-dependent methyltransferases"/>
    <property type="match status" value="1"/>
</dbReference>
<evidence type="ECO:0000256" key="6">
    <source>
        <dbReference type="ARBA" id="ARBA00022603"/>
    </source>
</evidence>
<evidence type="ECO:0000256" key="2">
    <source>
        <dbReference type="ARBA" id="ARBA00005369"/>
    </source>
</evidence>
<dbReference type="PANTHER" id="PTHR11579:SF0">
    <property type="entry name" value="PROTEIN-L-ISOASPARTATE(D-ASPARTATE) O-METHYLTRANSFERASE"/>
    <property type="match status" value="1"/>
</dbReference>
<comment type="similarity">
    <text evidence="2">Belongs to the methyltransferase superfamily. L-isoaspartyl/D-aspartyl protein methyltransferase family.</text>
</comment>
<evidence type="ECO:0000313" key="14">
    <source>
        <dbReference type="Proteomes" id="UP000037020"/>
    </source>
</evidence>
<dbReference type="GO" id="GO:0032259">
    <property type="term" value="P:methylation"/>
    <property type="evidence" value="ECO:0007669"/>
    <property type="project" value="UniProtKB-KW"/>
</dbReference>
<dbReference type="InterPro" id="IPR000682">
    <property type="entry name" value="PCMT"/>
</dbReference>
<sequence>MVHSDEPVVTQVDDGREGGPGVATSANSQPSMVAAMLGCLDVRGAERVLEIGTATGHVAALLARRLGDDRVVSVEIDPLLADEAERNLAAVGSPRVTVVRADGEHGWAPGAPYDRLLATCALRHVPYELVRQVEPGGILVAPMARDFWSGAVLRLRVHEDGTASGRFRGGASYMPMKSHRAAPSGRPVDQSTARPADSDLDPRALLNLGFALYAGAALPGVSMVHAETGGTDRVWLLD</sequence>
<evidence type="ECO:0000313" key="13">
    <source>
        <dbReference type="EMBL" id="KOG88135.1"/>
    </source>
</evidence>
<dbReference type="EC" id="2.1.1.77" evidence="3"/>
<evidence type="ECO:0000256" key="1">
    <source>
        <dbReference type="ARBA" id="ARBA00004496"/>
    </source>
</evidence>
<feature type="region of interest" description="Disordered" evidence="12">
    <location>
        <begin position="166"/>
        <end position="197"/>
    </location>
</feature>
<evidence type="ECO:0000256" key="5">
    <source>
        <dbReference type="ARBA" id="ARBA00022490"/>
    </source>
</evidence>
<name>A0ABR5J403_9ACTN</name>
<feature type="non-terminal residue" evidence="13">
    <location>
        <position position="238"/>
    </location>
</feature>
<keyword evidence="5" id="KW-0963">Cytoplasm</keyword>
<dbReference type="PANTHER" id="PTHR11579">
    <property type="entry name" value="PROTEIN-L-ISOASPARTATE O-METHYLTRANSFERASE"/>
    <property type="match status" value="1"/>
</dbReference>
<evidence type="ECO:0000256" key="9">
    <source>
        <dbReference type="ARBA" id="ARBA00030757"/>
    </source>
</evidence>
<evidence type="ECO:0000256" key="11">
    <source>
        <dbReference type="ARBA" id="ARBA00031350"/>
    </source>
</evidence>
<comment type="subcellular location">
    <subcellularLocation>
        <location evidence="1">Cytoplasm</location>
    </subcellularLocation>
</comment>
<dbReference type="Proteomes" id="UP000037020">
    <property type="component" value="Unassembled WGS sequence"/>
</dbReference>
<accession>A0ABR5J403</accession>
<keyword evidence="7" id="KW-0808">Transferase</keyword>
<keyword evidence="8" id="KW-0949">S-adenosyl-L-methionine</keyword>
<protein>
    <recommendedName>
        <fullName evidence="4">Protein-L-isoaspartate O-methyltransferase</fullName>
        <ecNumber evidence="3">2.1.1.77</ecNumber>
    </recommendedName>
    <alternativeName>
        <fullName evidence="11">L-isoaspartyl protein carboxyl methyltransferase</fullName>
    </alternativeName>
    <alternativeName>
        <fullName evidence="9">Protein L-isoaspartyl methyltransferase</fullName>
    </alternativeName>
    <alternativeName>
        <fullName evidence="10">Protein-beta-aspartate methyltransferase</fullName>
    </alternativeName>
</protein>
<evidence type="ECO:0000256" key="4">
    <source>
        <dbReference type="ARBA" id="ARBA00013346"/>
    </source>
</evidence>
<proteinExistence type="inferred from homology"/>
<dbReference type="CDD" id="cd02440">
    <property type="entry name" value="AdoMet_MTases"/>
    <property type="match status" value="1"/>
</dbReference>
<feature type="region of interest" description="Disordered" evidence="12">
    <location>
        <begin position="1"/>
        <end position="27"/>
    </location>
</feature>
<keyword evidence="14" id="KW-1185">Reference proteome</keyword>
<gene>
    <name evidence="13" type="ORF">ADK38_21485</name>
</gene>
<evidence type="ECO:0000256" key="8">
    <source>
        <dbReference type="ARBA" id="ARBA00022691"/>
    </source>
</evidence>
<dbReference type="InterPro" id="IPR029063">
    <property type="entry name" value="SAM-dependent_MTases_sf"/>
</dbReference>
<reference evidence="13 14" key="1">
    <citation type="submission" date="2015-07" db="EMBL/GenBank/DDBJ databases">
        <authorList>
            <person name="Ju K.-S."/>
            <person name="Doroghazi J.R."/>
            <person name="Metcalf W.W."/>
        </authorList>
    </citation>
    <scope>NUCLEOTIDE SEQUENCE [LARGE SCALE GENOMIC DNA]</scope>
    <source>
        <strain evidence="13 14">NRRL B-3589</strain>
    </source>
</reference>
<dbReference type="EMBL" id="LGUT01001829">
    <property type="protein sequence ID" value="KOG88135.1"/>
    <property type="molecule type" value="Genomic_DNA"/>
</dbReference>
<organism evidence="13 14">
    <name type="scientific">Streptomyces varsoviensis</name>
    <dbReference type="NCBI Taxonomy" id="67373"/>
    <lineage>
        <taxon>Bacteria</taxon>
        <taxon>Bacillati</taxon>
        <taxon>Actinomycetota</taxon>
        <taxon>Actinomycetes</taxon>
        <taxon>Kitasatosporales</taxon>
        <taxon>Streptomycetaceae</taxon>
        <taxon>Streptomyces</taxon>
    </lineage>
</organism>
<evidence type="ECO:0000256" key="3">
    <source>
        <dbReference type="ARBA" id="ARBA00011890"/>
    </source>
</evidence>
<dbReference type="Gene3D" id="3.40.50.150">
    <property type="entry name" value="Vaccinia Virus protein VP39"/>
    <property type="match status" value="1"/>
</dbReference>